<dbReference type="GO" id="GO:0046314">
    <property type="term" value="P:phosphocreatine biosynthetic process"/>
    <property type="evidence" value="ECO:0007669"/>
    <property type="project" value="InterPro"/>
</dbReference>
<dbReference type="InterPro" id="IPR022413">
    <property type="entry name" value="ATP-guanido_PTrfase_N"/>
</dbReference>
<feature type="binding site" evidence="8">
    <location>
        <begin position="123"/>
        <end position="127"/>
    </location>
    <ligand>
        <name>ATP</name>
        <dbReference type="ChEBI" id="CHEBI:30616"/>
    </ligand>
</feature>
<feature type="binding site" evidence="8">
    <location>
        <begin position="312"/>
        <end position="317"/>
    </location>
    <ligand>
        <name>ATP</name>
        <dbReference type="ChEBI" id="CHEBI:30616"/>
    </ligand>
</feature>
<dbReference type="EMBL" id="JAERUA010000008">
    <property type="protein sequence ID" value="KAI1896917.1"/>
    <property type="molecule type" value="Genomic_DNA"/>
</dbReference>
<dbReference type="GO" id="GO:0005615">
    <property type="term" value="C:extracellular space"/>
    <property type="evidence" value="ECO:0007669"/>
    <property type="project" value="TreeGrafter"/>
</dbReference>
<dbReference type="PANTHER" id="PTHR11547:SF52">
    <property type="entry name" value="CREATINE KINASE"/>
    <property type="match status" value="1"/>
</dbReference>
<comment type="similarity">
    <text evidence="1 7">Belongs to the ATP:guanido phosphotransferase family.</text>
</comment>
<dbReference type="PROSITE" id="PS51509">
    <property type="entry name" value="PHOSPHAGEN_KINASE_N"/>
    <property type="match status" value="1"/>
</dbReference>
<evidence type="ECO:0000256" key="2">
    <source>
        <dbReference type="ARBA" id="ARBA00012231"/>
    </source>
</evidence>
<dbReference type="PROSITE" id="PS51510">
    <property type="entry name" value="PHOSPHAGEN_KINASE_C"/>
    <property type="match status" value="1"/>
</dbReference>
<dbReference type="AlphaFoldDB" id="A0A8T3DNI5"/>
<dbReference type="InterPro" id="IPR000749">
    <property type="entry name" value="ATP-guanido_PTrfase"/>
</dbReference>
<dbReference type="SUPFAM" id="SSF48034">
    <property type="entry name" value="Guanido kinase N-terminal domain"/>
    <property type="match status" value="1"/>
</dbReference>
<dbReference type="Pfam" id="PF00217">
    <property type="entry name" value="ATP-gua_Ptrans"/>
    <property type="match status" value="1"/>
</dbReference>
<dbReference type="OrthoDB" id="432281at2759"/>
<evidence type="ECO:0000256" key="1">
    <source>
        <dbReference type="ARBA" id="ARBA00006798"/>
    </source>
</evidence>
<dbReference type="InterPro" id="IPR036802">
    <property type="entry name" value="ATP-guanido_PTrfase_N_sf"/>
</dbReference>
<dbReference type="SUPFAM" id="SSF55931">
    <property type="entry name" value="Glutamine synthetase/guanido kinase"/>
    <property type="match status" value="1"/>
</dbReference>
<feature type="domain" description="Phosphagen kinase C-terminal" evidence="10">
    <location>
        <begin position="120"/>
        <end position="353"/>
    </location>
</feature>
<proteinExistence type="inferred from homology"/>
<protein>
    <recommendedName>
        <fullName evidence="2">creatine kinase</fullName>
        <ecNumber evidence="2">2.7.3.2</ecNumber>
    </recommendedName>
</protein>
<keyword evidence="4 8" id="KW-0547">Nucleotide-binding</keyword>
<evidence type="ECO:0000256" key="4">
    <source>
        <dbReference type="ARBA" id="ARBA00022741"/>
    </source>
</evidence>
<evidence type="ECO:0000256" key="5">
    <source>
        <dbReference type="ARBA" id="ARBA00022777"/>
    </source>
</evidence>
<keyword evidence="6 8" id="KW-0067">ATP-binding</keyword>
<sequence length="368" mass="41756">MSLFNLRRLSPKEEFPNLDQNYTCMAKVLTLDMYTRQFNRATESGVIFDDIIRPGLEDPGEISGPMSVGCLAGDAQSYILFCEFFDRVIDAYHGHKLSNSQQSDFNYENLKGGDDLDRTYVLSCEVAVRRSVEGFSFPTHCSRAERRQLLTLAKKAFSLGSEDLPGNMYALDKRMQGDEGVGGCPKVDAPSDLMMRTGVARDWPDSRAVWVSKDSSLTVWINFDDHLQMVSKRTDSNIKEAFECVIINILKLEALYRKLRCWFVWKEQLGWVVSSPADVGTGLRASVWIKLQRLSQHKRMKSILERLRLRMDSTESTGVYKVYNPHTIGFSEVELLQLLVDGVKLLTVMEKRLEQPGGSIDDLVPAQK</sequence>
<organism evidence="11 12">
    <name type="scientific">Albula goreensis</name>
    <dbReference type="NCBI Taxonomy" id="1534307"/>
    <lineage>
        <taxon>Eukaryota</taxon>
        <taxon>Metazoa</taxon>
        <taxon>Chordata</taxon>
        <taxon>Craniata</taxon>
        <taxon>Vertebrata</taxon>
        <taxon>Euteleostomi</taxon>
        <taxon>Actinopterygii</taxon>
        <taxon>Neopterygii</taxon>
        <taxon>Teleostei</taxon>
        <taxon>Albuliformes</taxon>
        <taxon>Albulidae</taxon>
        <taxon>Albula</taxon>
    </lineage>
</organism>
<dbReference type="FunFam" id="1.10.135.10:FF:000005">
    <property type="entry name" value="Glycocyamine kinase beta chain"/>
    <property type="match status" value="1"/>
</dbReference>
<keyword evidence="12" id="KW-1185">Reference proteome</keyword>
<dbReference type="Pfam" id="PF02807">
    <property type="entry name" value="ATP-gua_PtransN"/>
    <property type="match status" value="1"/>
</dbReference>
<comment type="caution">
    <text evidence="11">The sequence shown here is derived from an EMBL/GenBank/DDBJ whole genome shotgun (WGS) entry which is preliminary data.</text>
</comment>
<evidence type="ECO:0000313" key="12">
    <source>
        <dbReference type="Proteomes" id="UP000829720"/>
    </source>
</evidence>
<evidence type="ECO:0000256" key="7">
    <source>
        <dbReference type="PROSITE-ProRule" id="PRU00842"/>
    </source>
</evidence>
<accession>A0A8T3DNI5</accession>
<dbReference type="InterPro" id="IPR022414">
    <property type="entry name" value="ATP-guanido_PTrfase_cat"/>
</dbReference>
<dbReference type="PANTHER" id="PTHR11547">
    <property type="entry name" value="ARGININE OR CREATINE KINASE"/>
    <property type="match status" value="1"/>
</dbReference>
<evidence type="ECO:0000313" key="11">
    <source>
        <dbReference type="EMBL" id="KAI1896917.1"/>
    </source>
</evidence>
<feature type="binding site" evidence="8">
    <location>
        <begin position="284"/>
        <end position="288"/>
    </location>
    <ligand>
        <name>ATP</name>
        <dbReference type="ChEBI" id="CHEBI:30616"/>
    </ligand>
</feature>
<gene>
    <name evidence="11" type="ORF">AGOR_G00099810</name>
</gene>
<keyword evidence="3 8" id="KW-0808">Transferase</keyword>
<evidence type="ECO:0000256" key="8">
    <source>
        <dbReference type="PROSITE-ProRule" id="PRU00843"/>
    </source>
</evidence>
<evidence type="ECO:0000256" key="6">
    <source>
        <dbReference type="ARBA" id="ARBA00022840"/>
    </source>
</evidence>
<name>A0A8T3DNI5_9TELE</name>
<evidence type="ECO:0000259" key="9">
    <source>
        <dbReference type="PROSITE" id="PS51509"/>
    </source>
</evidence>
<evidence type="ECO:0000259" key="10">
    <source>
        <dbReference type="PROSITE" id="PS51510"/>
    </source>
</evidence>
<dbReference type="Gene3D" id="3.30.590.10">
    <property type="entry name" value="Glutamine synthetase/guanido kinase, catalytic domain"/>
    <property type="match status" value="1"/>
</dbReference>
<dbReference type="Gene3D" id="1.10.135.10">
    <property type="entry name" value="ATP:guanido phosphotransferase, N-terminal domain"/>
    <property type="match status" value="1"/>
</dbReference>
<feature type="domain" description="Phosphagen kinase N-terminal" evidence="9">
    <location>
        <begin position="7"/>
        <end position="94"/>
    </location>
</feature>
<dbReference type="InterPro" id="IPR014746">
    <property type="entry name" value="Gln_synth/guanido_kin_cat_dom"/>
</dbReference>
<dbReference type="Proteomes" id="UP000829720">
    <property type="component" value="Unassembled WGS sequence"/>
</dbReference>
<dbReference type="GO" id="GO:0005524">
    <property type="term" value="F:ATP binding"/>
    <property type="evidence" value="ECO:0007669"/>
    <property type="project" value="UniProtKB-UniRule"/>
</dbReference>
<keyword evidence="5 8" id="KW-0418">Kinase</keyword>
<evidence type="ECO:0000256" key="3">
    <source>
        <dbReference type="ARBA" id="ARBA00022679"/>
    </source>
</evidence>
<dbReference type="GO" id="GO:0004111">
    <property type="term" value="F:creatine kinase activity"/>
    <property type="evidence" value="ECO:0007669"/>
    <property type="project" value="UniProtKB-EC"/>
</dbReference>
<comment type="caution">
    <text evidence="8">Lacks conserved residue(s) required for the propagation of feature annotation.</text>
</comment>
<reference evidence="11" key="1">
    <citation type="submission" date="2021-01" db="EMBL/GenBank/DDBJ databases">
        <authorList>
            <person name="Zahm M."/>
            <person name="Roques C."/>
            <person name="Cabau C."/>
            <person name="Klopp C."/>
            <person name="Donnadieu C."/>
            <person name="Jouanno E."/>
            <person name="Lampietro C."/>
            <person name="Louis A."/>
            <person name="Herpin A."/>
            <person name="Echchiki A."/>
            <person name="Berthelot C."/>
            <person name="Parey E."/>
            <person name="Roest-Crollius H."/>
            <person name="Braasch I."/>
            <person name="Postlethwait J."/>
            <person name="Bobe J."/>
            <person name="Montfort J."/>
            <person name="Bouchez O."/>
            <person name="Begum T."/>
            <person name="Mejri S."/>
            <person name="Adams A."/>
            <person name="Chen W.-J."/>
            <person name="Guiguen Y."/>
        </authorList>
    </citation>
    <scope>NUCLEOTIDE SEQUENCE</scope>
    <source>
        <tissue evidence="11">Blood</tissue>
    </source>
</reference>
<dbReference type="EC" id="2.7.3.2" evidence="2"/>